<dbReference type="InterPro" id="IPR024541">
    <property type="entry name" value="DUF3881"/>
</dbReference>
<accession>A0A9D2D3J2</accession>
<dbReference type="EMBL" id="DXCH01000219">
    <property type="protein sequence ID" value="HIZ07865.1"/>
    <property type="molecule type" value="Genomic_DNA"/>
</dbReference>
<gene>
    <name evidence="1" type="ORF">IAA08_08020</name>
</gene>
<proteinExistence type="predicted"/>
<comment type="caution">
    <text evidence="1">The sequence shown here is derived from an EMBL/GenBank/DDBJ whole genome shotgun (WGS) entry which is preliminary data.</text>
</comment>
<sequence>MHAFMKAVGFSGLENRKDLERIIRDVLENYDTKKIAENEKHRSFVEFSREYGYDCGITVCGEYDENGEFQMEYYHPYFTGGQITTYEEVSIERHIARESYVGGCDDLRLGITLIFYLINTADYLNSRKEMREWKEQPPLMLSGLAREGMILLPVRKDPAKAAEAKASWQQKSSLLAAARNGDEDAIESLTMEDIDTYAMISRRIVNEDVLSIVDNYFMPYGLECDQYSILGEITDVSKTVNSFTGEQLWQMSILCNDVPLDICINAKDLLGEPEVGRRFKGQIWLQGTLS</sequence>
<dbReference type="Proteomes" id="UP000824024">
    <property type="component" value="Unassembled WGS sequence"/>
</dbReference>
<dbReference type="Pfam" id="PF12997">
    <property type="entry name" value="DUF3881"/>
    <property type="match status" value="1"/>
</dbReference>
<name>A0A9D2D3J2_9FIRM</name>
<evidence type="ECO:0000313" key="2">
    <source>
        <dbReference type="Proteomes" id="UP000824024"/>
    </source>
</evidence>
<reference evidence="1" key="2">
    <citation type="submission" date="2021-04" db="EMBL/GenBank/DDBJ databases">
        <authorList>
            <person name="Gilroy R."/>
        </authorList>
    </citation>
    <scope>NUCLEOTIDE SEQUENCE</scope>
    <source>
        <strain evidence="1">CHK192-9172</strain>
    </source>
</reference>
<protein>
    <submittedName>
        <fullName evidence="1">DUF3881 family protein</fullName>
    </submittedName>
</protein>
<reference evidence="1" key="1">
    <citation type="journal article" date="2021" name="PeerJ">
        <title>Extensive microbial diversity within the chicken gut microbiome revealed by metagenomics and culture.</title>
        <authorList>
            <person name="Gilroy R."/>
            <person name="Ravi A."/>
            <person name="Getino M."/>
            <person name="Pursley I."/>
            <person name="Horton D.L."/>
            <person name="Alikhan N.F."/>
            <person name="Baker D."/>
            <person name="Gharbi K."/>
            <person name="Hall N."/>
            <person name="Watson M."/>
            <person name="Adriaenssens E.M."/>
            <person name="Foster-Nyarko E."/>
            <person name="Jarju S."/>
            <person name="Secka A."/>
            <person name="Antonio M."/>
            <person name="Oren A."/>
            <person name="Chaudhuri R.R."/>
            <person name="La Ragione R."/>
            <person name="Hildebrand F."/>
            <person name="Pallen M.J."/>
        </authorList>
    </citation>
    <scope>NUCLEOTIDE SEQUENCE</scope>
    <source>
        <strain evidence="1">CHK192-9172</strain>
    </source>
</reference>
<dbReference type="AlphaFoldDB" id="A0A9D2D3J2"/>
<evidence type="ECO:0000313" key="1">
    <source>
        <dbReference type="EMBL" id="HIZ07865.1"/>
    </source>
</evidence>
<organism evidence="1 2">
    <name type="scientific">Candidatus Eubacterium avistercoris</name>
    <dbReference type="NCBI Taxonomy" id="2838567"/>
    <lineage>
        <taxon>Bacteria</taxon>
        <taxon>Bacillati</taxon>
        <taxon>Bacillota</taxon>
        <taxon>Clostridia</taxon>
        <taxon>Eubacteriales</taxon>
        <taxon>Eubacteriaceae</taxon>
        <taxon>Eubacterium</taxon>
    </lineage>
</organism>